<dbReference type="Pfam" id="PF02076">
    <property type="entry name" value="STE3"/>
    <property type="match status" value="1"/>
</dbReference>
<feature type="transmembrane region" description="Helical" evidence="11">
    <location>
        <begin position="29"/>
        <end position="49"/>
    </location>
</feature>
<protein>
    <submittedName>
        <fullName evidence="12">A-factor receptor</fullName>
    </submittedName>
</protein>
<dbReference type="AlphaFoldDB" id="A0AAE1C052"/>
<dbReference type="RefSeq" id="XP_064690116.1">
    <property type="nucleotide sequence ID" value="XM_064842210.1"/>
</dbReference>
<keyword evidence="7 11" id="KW-0472">Membrane</keyword>
<keyword evidence="8 12" id="KW-0675">Receptor</keyword>
<keyword evidence="4 11" id="KW-0812">Transmembrane</keyword>
<dbReference type="PRINTS" id="PR00900">
    <property type="entry name" value="PHEROMONEAR"/>
</dbReference>
<sequence length="505" mass="55815">MAPIPNLLGLLQRATTTDVTDDMQLPSDAPYPLATALAVLSFLVSITLLSPAYSHYRNKNLGALTLVLWTIVFNLRIFTNALIWPNDNIATWFDGHGLCDVEVSLQAAWTVAAPAALASLLRGLAHAMDTNRVSLGGKTKAQLLRERAIDGMLCLGFPALHMLILYIVQARRYAIFGIMGCVPDISTTYLTVAIYWLPPVLWTILDAYYAVLILTRLIHHHLTFASILANSNMTKNRFLRLYLFCTTLVLFFVPLQLFTLYSNLSQKDFEPFSWERWHGAETWDEILMFPSEGRVLYPVYVWLGGGMFIFVFFGFGRDAVEMYRSGLVAMGAHKVWPSLSREGTPKQSSTGTRSSVSSKARMLFSRKGSAVLKKHYDTDCSQSTTVTTTTDADGVSPNSAVFPKDINNHNIAVDAEKDTGPSATQPSLLKRLTTAFRPRQATSFRNFSLTSWNGKAVKCGISSSWQESRSEAASMEVVVHTEVRQASETAGTMETKAAKGGSHAV</sequence>
<evidence type="ECO:0000313" key="12">
    <source>
        <dbReference type="EMBL" id="KAK3673644.1"/>
    </source>
</evidence>
<feature type="transmembrane region" description="Helical" evidence="11">
    <location>
        <begin position="295"/>
        <end position="315"/>
    </location>
</feature>
<dbReference type="InterPro" id="IPR001546">
    <property type="entry name" value="GPCR_Pheromne_A_rcpt"/>
</dbReference>
<dbReference type="EMBL" id="JAUTXT010000024">
    <property type="protein sequence ID" value="KAK3673644.1"/>
    <property type="molecule type" value="Genomic_DNA"/>
</dbReference>
<evidence type="ECO:0000256" key="3">
    <source>
        <dbReference type="ARBA" id="ARBA00022507"/>
    </source>
</evidence>
<evidence type="ECO:0000256" key="7">
    <source>
        <dbReference type="ARBA" id="ARBA00023136"/>
    </source>
</evidence>
<keyword evidence="9" id="KW-0807">Transducer</keyword>
<evidence type="ECO:0000256" key="6">
    <source>
        <dbReference type="ARBA" id="ARBA00023040"/>
    </source>
</evidence>
<evidence type="ECO:0000256" key="9">
    <source>
        <dbReference type="ARBA" id="ARBA00023224"/>
    </source>
</evidence>
<evidence type="ECO:0000256" key="2">
    <source>
        <dbReference type="ARBA" id="ARBA00011085"/>
    </source>
</evidence>
<evidence type="ECO:0000256" key="5">
    <source>
        <dbReference type="ARBA" id="ARBA00022989"/>
    </source>
</evidence>
<proteinExistence type="inferred from homology"/>
<dbReference type="PRINTS" id="PR00899">
    <property type="entry name" value="GPCRSTE3"/>
</dbReference>
<dbReference type="InterPro" id="IPR001499">
    <property type="entry name" value="GPCR_STE3"/>
</dbReference>
<name>A0AAE1C052_9PEZI</name>
<keyword evidence="3" id="KW-0589">Pheromone response</keyword>
<dbReference type="GO" id="GO:0004933">
    <property type="term" value="F:mating-type a-factor pheromone receptor activity"/>
    <property type="evidence" value="ECO:0007669"/>
    <property type="project" value="InterPro"/>
</dbReference>
<gene>
    <name evidence="12" type="primary">STE3</name>
    <name evidence="12" type="ORF">LTR78_006549</name>
</gene>
<comment type="caution">
    <text evidence="12">The sequence shown here is derived from an EMBL/GenBank/DDBJ whole genome shotgun (WGS) entry which is preliminary data.</text>
</comment>
<dbReference type="GeneID" id="89966765"/>
<organism evidence="12 13">
    <name type="scientific">Recurvomyces mirabilis</name>
    <dbReference type="NCBI Taxonomy" id="574656"/>
    <lineage>
        <taxon>Eukaryota</taxon>
        <taxon>Fungi</taxon>
        <taxon>Dikarya</taxon>
        <taxon>Ascomycota</taxon>
        <taxon>Pezizomycotina</taxon>
        <taxon>Dothideomycetes</taxon>
        <taxon>Dothideomycetidae</taxon>
        <taxon>Mycosphaerellales</taxon>
        <taxon>Teratosphaeriaceae</taxon>
        <taxon>Recurvomyces</taxon>
    </lineage>
</organism>
<feature type="transmembrane region" description="Helical" evidence="11">
    <location>
        <begin position="61"/>
        <end position="84"/>
    </location>
</feature>
<comment type="subcellular location">
    <subcellularLocation>
        <location evidence="1">Membrane</location>
        <topology evidence="1">Multi-pass membrane protein</topology>
    </subcellularLocation>
</comment>
<comment type="similarity">
    <text evidence="2">Belongs to the G-protein coupled receptor 4 family.</text>
</comment>
<keyword evidence="13" id="KW-1185">Reference proteome</keyword>
<feature type="compositionally biased region" description="Low complexity" evidence="10">
    <location>
        <begin position="348"/>
        <end position="358"/>
    </location>
</feature>
<evidence type="ECO:0000256" key="10">
    <source>
        <dbReference type="SAM" id="MobiDB-lite"/>
    </source>
</evidence>
<feature type="transmembrane region" description="Helical" evidence="11">
    <location>
        <begin position="241"/>
        <end position="261"/>
    </location>
</feature>
<evidence type="ECO:0000256" key="1">
    <source>
        <dbReference type="ARBA" id="ARBA00004141"/>
    </source>
</evidence>
<evidence type="ECO:0000256" key="8">
    <source>
        <dbReference type="ARBA" id="ARBA00023170"/>
    </source>
</evidence>
<reference evidence="12" key="1">
    <citation type="submission" date="2023-07" db="EMBL/GenBank/DDBJ databases">
        <title>Black Yeasts Isolated from many extreme environments.</title>
        <authorList>
            <person name="Coleine C."/>
            <person name="Stajich J.E."/>
            <person name="Selbmann L."/>
        </authorList>
    </citation>
    <scope>NUCLEOTIDE SEQUENCE</scope>
    <source>
        <strain evidence="12">CCFEE 5485</strain>
    </source>
</reference>
<dbReference type="Proteomes" id="UP001274830">
    <property type="component" value="Unassembled WGS sequence"/>
</dbReference>
<evidence type="ECO:0000313" key="13">
    <source>
        <dbReference type="Proteomes" id="UP001274830"/>
    </source>
</evidence>
<accession>A0AAE1C052</accession>
<dbReference type="CDD" id="cd14966">
    <property type="entry name" value="7tmD_STE3"/>
    <property type="match status" value="1"/>
</dbReference>
<dbReference type="PANTHER" id="PTHR28097">
    <property type="entry name" value="PHEROMONE A FACTOR RECEPTOR"/>
    <property type="match status" value="1"/>
</dbReference>
<keyword evidence="5 11" id="KW-1133">Transmembrane helix</keyword>
<evidence type="ECO:0000256" key="11">
    <source>
        <dbReference type="SAM" id="Phobius"/>
    </source>
</evidence>
<dbReference type="PANTHER" id="PTHR28097:SF1">
    <property type="entry name" value="PHEROMONE A FACTOR RECEPTOR"/>
    <property type="match status" value="1"/>
</dbReference>
<evidence type="ECO:0000256" key="4">
    <source>
        <dbReference type="ARBA" id="ARBA00022692"/>
    </source>
</evidence>
<dbReference type="GO" id="GO:0000750">
    <property type="term" value="P:pheromone-dependent signal transduction involved in conjugation with cellular fusion"/>
    <property type="evidence" value="ECO:0007669"/>
    <property type="project" value="TreeGrafter"/>
</dbReference>
<feature type="region of interest" description="Disordered" evidence="10">
    <location>
        <begin position="340"/>
        <end position="360"/>
    </location>
</feature>
<keyword evidence="6" id="KW-0297">G-protein coupled receptor</keyword>
<dbReference type="GO" id="GO:0005886">
    <property type="term" value="C:plasma membrane"/>
    <property type="evidence" value="ECO:0007669"/>
    <property type="project" value="TreeGrafter"/>
</dbReference>
<feature type="transmembrane region" description="Helical" evidence="11">
    <location>
        <begin position="148"/>
        <end position="168"/>
    </location>
</feature>